<dbReference type="InterPro" id="IPR039569">
    <property type="entry name" value="FAS1-like_DH_region"/>
</dbReference>
<dbReference type="EMBL" id="CTEE01000002">
    <property type="protein sequence ID" value="CQD24379.1"/>
    <property type="molecule type" value="Genomic_DNA"/>
</dbReference>
<dbReference type="Gene3D" id="3.10.129.10">
    <property type="entry name" value="Hotdog Thioesterase"/>
    <property type="match status" value="1"/>
</dbReference>
<protein>
    <submittedName>
        <fullName evidence="2">Acyl dehydratase</fullName>
    </submittedName>
</protein>
<dbReference type="Pfam" id="PF13452">
    <property type="entry name" value="FAS1_DH_region"/>
    <property type="match status" value="1"/>
</dbReference>
<organism evidence="2 3">
    <name type="scientific">Mycobacterium lentiflavum</name>
    <dbReference type="NCBI Taxonomy" id="141349"/>
    <lineage>
        <taxon>Bacteria</taxon>
        <taxon>Bacillati</taxon>
        <taxon>Actinomycetota</taxon>
        <taxon>Actinomycetes</taxon>
        <taxon>Mycobacteriales</taxon>
        <taxon>Mycobacteriaceae</taxon>
        <taxon>Mycobacterium</taxon>
        <taxon>Mycobacterium simiae complex</taxon>
    </lineage>
</organism>
<reference evidence="2 3" key="1">
    <citation type="submission" date="2015-03" db="EMBL/GenBank/DDBJ databases">
        <authorList>
            <person name="Urmite Genomes"/>
        </authorList>
    </citation>
    <scope>NUCLEOTIDE SEQUENCE [LARGE SCALE GENOMIC DNA]</scope>
    <source>
        <strain evidence="2 3">CSUR P1491</strain>
    </source>
</reference>
<name>A0A0E4CRH1_MYCLN</name>
<dbReference type="STRING" id="141349.BN1232_06191"/>
<dbReference type="InterPro" id="IPR029069">
    <property type="entry name" value="HotDog_dom_sf"/>
</dbReference>
<gene>
    <name evidence="2" type="ORF">BN1232_06191</name>
</gene>
<proteinExistence type="predicted"/>
<feature type="domain" description="FAS1-like dehydratase" evidence="1">
    <location>
        <begin position="13"/>
        <end position="88"/>
    </location>
</feature>
<sequence>MSLGFAPQWVPAHLARADMMFALSVPLPGHHIINASTTTEFERRPRVGDHVSIVEEIASISEPKTTRVGAGVFITTVSTFSDQHGEVIGRNTNVLFRYDTADSEGAS</sequence>
<accession>A0A0E4CRH1</accession>
<evidence type="ECO:0000313" key="3">
    <source>
        <dbReference type="Proteomes" id="UP000199251"/>
    </source>
</evidence>
<dbReference type="SUPFAM" id="SSF54637">
    <property type="entry name" value="Thioesterase/thiol ester dehydrase-isomerase"/>
    <property type="match status" value="1"/>
</dbReference>
<dbReference type="Proteomes" id="UP000199251">
    <property type="component" value="Unassembled WGS sequence"/>
</dbReference>
<dbReference type="AlphaFoldDB" id="A0A0E4CRH1"/>
<evidence type="ECO:0000259" key="1">
    <source>
        <dbReference type="Pfam" id="PF13452"/>
    </source>
</evidence>
<evidence type="ECO:0000313" key="2">
    <source>
        <dbReference type="EMBL" id="CQD24379.1"/>
    </source>
</evidence>